<gene>
    <name evidence="6" type="ORF">METZ01_LOCUS334030</name>
</gene>
<reference evidence="6" key="1">
    <citation type="submission" date="2018-05" db="EMBL/GenBank/DDBJ databases">
        <authorList>
            <person name="Lanie J.A."/>
            <person name="Ng W.-L."/>
            <person name="Kazmierczak K.M."/>
            <person name="Andrzejewski T.M."/>
            <person name="Davidsen T.M."/>
            <person name="Wayne K.J."/>
            <person name="Tettelin H."/>
            <person name="Glass J.I."/>
            <person name="Rusch D."/>
            <person name="Podicherti R."/>
            <person name="Tsui H.-C.T."/>
            <person name="Winkler M.E."/>
        </authorList>
    </citation>
    <scope>NUCLEOTIDE SEQUENCE</scope>
</reference>
<dbReference type="EMBL" id="UINC01112320">
    <property type="protein sequence ID" value="SVC81176.1"/>
    <property type="molecule type" value="Genomic_DNA"/>
</dbReference>
<dbReference type="GO" id="GO:0051537">
    <property type="term" value="F:2 iron, 2 sulfur cluster binding"/>
    <property type="evidence" value="ECO:0007669"/>
    <property type="project" value="UniProtKB-KW"/>
</dbReference>
<dbReference type="PANTHER" id="PTHR44379">
    <property type="entry name" value="OXIDOREDUCTASE WITH IRON-SULFUR SUBUNIT"/>
    <property type="match status" value="1"/>
</dbReference>
<dbReference type="Pfam" id="PF00111">
    <property type="entry name" value="Fer2"/>
    <property type="match status" value="1"/>
</dbReference>
<dbReference type="InterPro" id="IPR012675">
    <property type="entry name" value="Beta-grasp_dom_sf"/>
</dbReference>
<dbReference type="GO" id="GO:0016491">
    <property type="term" value="F:oxidoreductase activity"/>
    <property type="evidence" value="ECO:0007669"/>
    <property type="project" value="InterPro"/>
</dbReference>
<keyword evidence="2" id="KW-0479">Metal-binding</keyword>
<dbReference type="Gene3D" id="3.10.20.30">
    <property type="match status" value="1"/>
</dbReference>
<accession>A0A382Q6Y5</accession>
<dbReference type="SUPFAM" id="SSF54292">
    <property type="entry name" value="2Fe-2S ferredoxin-like"/>
    <property type="match status" value="1"/>
</dbReference>
<keyword evidence="1" id="KW-0001">2Fe-2S</keyword>
<dbReference type="Pfam" id="PF01799">
    <property type="entry name" value="Fer2_2"/>
    <property type="match status" value="1"/>
</dbReference>
<evidence type="ECO:0000256" key="1">
    <source>
        <dbReference type="ARBA" id="ARBA00022714"/>
    </source>
</evidence>
<dbReference type="InterPro" id="IPR002888">
    <property type="entry name" value="2Fe-2S-bd"/>
</dbReference>
<evidence type="ECO:0000256" key="3">
    <source>
        <dbReference type="ARBA" id="ARBA00023004"/>
    </source>
</evidence>
<dbReference type="InterPro" id="IPR036884">
    <property type="entry name" value="2Fe-2S-bd_dom_sf"/>
</dbReference>
<sequence>MDKNFTFTVNGQLHHIETEAATPLIYVLRNNMGLTGVRYGCGLEQCGSCMVLIDGEPAYACSRAVDSVKGREVLTVEGLHNQGHPLFEAFLAEQAGQCGYCLSGILINAKALLDRNPSPGREDIAAALDNNLCRCGAHVRIIRAVERAAATLRGVSRA</sequence>
<dbReference type="GO" id="GO:0046872">
    <property type="term" value="F:metal ion binding"/>
    <property type="evidence" value="ECO:0007669"/>
    <property type="project" value="UniProtKB-KW"/>
</dbReference>
<evidence type="ECO:0000256" key="4">
    <source>
        <dbReference type="ARBA" id="ARBA00023014"/>
    </source>
</evidence>
<evidence type="ECO:0000259" key="5">
    <source>
        <dbReference type="PROSITE" id="PS51085"/>
    </source>
</evidence>
<dbReference type="PANTHER" id="PTHR44379:SF6">
    <property type="entry name" value="BLR6046 PROTEIN"/>
    <property type="match status" value="1"/>
</dbReference>
<dbReference type="InterPro" id="IPR051452">
    <property type="entry name" value="Diverse_Oxidoreductases"/>
</dbReference>
<feature type="domain" description="2Fe-2S ferredoxin-type" evidence="5">
    <location>
        <begin position="3"/>
        <end position="79"/>
    </location>
</feature>
<evidence type="ECO:0000256" key="2">
    <source>
        <dbReference type="ARBA" id="ARBA00022723"/>
    </source>
</evidence>
<keyword evidence="4" id="KW-0411">Iron-sulfur</keyword>
<protein>
    <recommendedName>
        <fullName evidence="5">2Fe-2S ferredoxin-type domain-containing protein</fullName>
    </recommendedName>
</protein>
<name>A0A382Q6Y5_9ZZZZ</name>
<dbReference type="PROSITE" id="PS51085">
    <property type="entry name" value="2FE2S_FER_2"/>
    <property type="match status" value="1"/>
</dbReference>
<dbReference type="CDD" id="cd00207">
    <property type="entry name" value="fer2"/>
    <property type="match status" value="1"/>
</dbReference>
<dbReference type="SUPFAM" id="SSF47741">
    <property type="entry name" value="CO dehydrogenase ISP C-domain like"/>
    <property type="match status" value="1"/>
</dbReference>
<dbReference type="InterPro" id="IPR001041">
    <property type="entry name" value="2Fe-2S_ferredoxin-type"/>
</dbReference>
<dbReference type="InterPro" id="IPR036010">
    <property type="entry name" value="2Fe-2S_ferredoxin-like_sf"/>
</dbReference>
<evidence type="ECO:0000313" key="6">
    <source>
        <dbReference type="EMBL" id="SVC81176.1"/>
    </source>
</evidence>
<dbReference type="AlphaFoldDB" id="A0A382Q6Y5"/>
<dbReference type="Gene3D" id="1.10.150.120">
    <property type="entry name" value="[2Fe-2S]-binding domain"/>
    <property type="match status" value="1"/>
</dbReference>
<keyword evidence="3" id="KW-0408">Iron</keyword>
<organism evidence="6">
    <name type="scientific">marine metagenome</name>
    <dbReference type="NCBI Taxonomy" id="408172"/>
    <lineage>
        <taxon>unclassified sequences</taxon>
        <taxon>metagenomes</taxon>
        <taxon>ecological metagenomes</taxon>
    </lineage>
</organism>
<proteinExistence type="predicted"/>